<evidence type="ECO:0000256" key="1">
    <source>
        <dbReference type="SAM" id="MobiDB-lite"/>
    </source>
</evidence>
<dbReference type="InterPro" id="IPR049945">
    <property type="entry name" value="AAA_22"/>
</dbReference>
<dbReference type="Gene3D" id="3.90.70.10">
    <property type="entry name" value="Cysteine proteinases"/>
    <property type="match status" value="1"/>
</dbReference>
<dbReference type="InterPro" id="IPR036366">
    <property type="entry name" value="PGBDSf"/>
</dbReference>
<dbReference type="InterPro" id="IPR027417">
    <property type="entry name" value="P-loop_NTPase"/>
</dbReference>
<dbReference type="SMART" id="SM00382">
    <property type="entry name" value="AAA"/>
    <property type="match status" value="1"/>
</dbReference>
<comment type="caution">
    <text evidence="3">The sequence shown here is derived from an EMBL/GenBank/DDBJ whole genome shotgun (WGS) entry which is preliminary data.</text>
</comment>
<feature type="domain" description="AAA+ ATPase" evidence="2">
    <location>
        <begin position="42"/>
        <end position="195"/>
    </location>
</feature>
<dbReference type="Proteomes" id="UP000614811">
    <property type="component" value="Unassembled WGS sequence"/>
</dbReference>
<dbReference type="CDD" id="cd00009">
    <property type="entry name" value="AAA"/>
    <property type="match status" value="1"/>
</dbReference>
<keyword evidence="4" id="KW-1185">Reference proteome</keyword>
<dbReference type="InterPro" id="IPR052026">
    <property type="entry name" value="ExeA_AAA_ATPase_DNA-bind"/>
</dbReference>
<dbReference type="InterPro" id="IPR003593">
    <property type="entry name" value="AAA+_ATPase"/>
</dbReference>
<organism evidence="3 4">
    <name type="scientific">Arenicella chitinivorans</name>
    <dbReference type="NCBI Taxonomy" id="1329800"/>
    <lineage>
        <taxon>Bacteria</taxon>
        <taxon>Pseudomonadati</taxon>
        <taxon>Pseudomonadota</taxon>
        <taxon>Gammaproteobacteria</taxon>
        <taxon>Arenicellales</taxon>
        <taxon>Arenicellaceae</taxon>
        <taxon>Arenicella</taxon>
    </lineage>
</organism>
<dbReference type="Gene3D" id="1.10.101.10">
    <property type="entry name" value="PGBD-like superfamily/PGBD"/>
    <property type="match status" value="1"/>
</dbReference>
<dbReference type="Gene3D" id="3.40.50.300">
    <property type="entry name" value="P-loop containing nucleotide triphosphate hydrolases"/>
    <property type="match status" value="1"/>
</dbReference>
<evidence type="ECO:0000259" key="2">
    <source>
        <dbReference type="SMART" id="SM00382"/>
    </source>
</evidence>
<sequence length="624" mass="68573">MYLKYFGLTERPFSIAPDPHYLYMSNRHKEAMAHLTYGLSQGGCFIVLTGEVGTGKTTLCRNLLSDLPENVDVALILNANINEQELLQTVCDELQVDYPESASQKQLLDLINAHLLATFAANRHTVLIIDEAQLLSRDVLENIRLLTNLETTKSKLLQIILIGQPELNDSLRRNDLRQLAQRVTARYHLGPLERDEIADYVNFRLAVAGCKQPLFSRQALNRLHSLSGGIPRKINVLADHALLSAYAKTQSMVDSKSVKAAAKEVFIDGNAAPTGGEINNRHWWSLAALLIVLNAGLWWYFVGSDRVAEHRLVSAMEEQTVATESASNRLETADSSNVATVTGGASASPVVGPNQNAVDESKTDDAQLTTIIKSDDIDPGLVVIADEFLDEADDTSIPSLLPATPRRPTYDDNSAFGAILDTSADVTGRISALRNLAQAWDVVLPAELINSPCDELSREGVACTDASSWDQLMRLNRPAVVVLEQRGQLHRAILFSVEQSQAQLLIGDKVHSLTVSELKARWARPATVLWRPGTMGAGLLQMGDRSARVARLRNRLNTALNVADMPLLAQVNEPQFDLDLAQKVFALQSRFGIVADSKVGSETYILMNELIAPDSTPVLRRRRP</sequence>
<reference evidence="3" key="1">
    <citation type="journal article" date="2014" name="Int. J. Syst. Evol. Microbiol.">
        <title>Complete genome sequence of Corynebacterium casei LMG S-19264T (=DSM 44701T), isolated from a smear-ripened cheese.</title>
        <authorList>
            <consortium name="US DOE Joint Genome Institute (JGI-PGF)"/>
            <person name="Walter F."/>
            <person name="Albersmeier A."/>
            <person name="Kalinowski J."/>
            <person name="Ruckert C."/>
        </authorList>
    </citation>
    <scope>NUCLEOTIDE SEQUENCE</scope>
    <source>
        <strain evidence="3">KCTC 12711</strain>
    </source>
</reference>
<dbReference type="Pfam" id="PF13401">
    <property type="entry name" value="AAA_22"/>
    <property type="match status" value="1"/>
</dbReference>
<dbReference type="SUPFAM" id="SSF52540">
    <property type="entry name" value="P-loop containing nucleoside triphosphate hydrolases"/>
    <property type="match status" value="1"/>
</dbReference>
<evidence type="ECO:0000313" key="3">
    <source>
        <dbReference type="EMBL" id="GHA12195.1"/>
    </source>
</evidence>
<dbReference type="PANTHER" id="PTHR35894:SF1">
    <property type="entry name" value="PHOSPHORIBULOKINASE _ URIDINE KINASE FAMILY"/>
    <property type="match status" value="1"/>
</dbReference>
<evidence type="ECO:0000313" key="4">
    <source>
        <dbReference type="Proteomes" id="UP000614811"/>
    </source>
</evidence>
<accession>A0A918RU91</accession>
<proteinExistence type="predicted"/>
<reference evidence="3" key="2">
    <citation type="submission" date="2020-09" db="EMBL/GenBank/DDBJ databases">
        <authorList>
            <person name="Sun Q."/>
            <person name="Kim S."/>
        </authorList>
    </citation>
    <scope>NUCLEOTIDE SEQUENCE</scope>
    <source>
        <strain evidence="3">KCTC 12711</strain>
    </source>
</reference>
<feature type="region of interest" description="Disordered" evidence="1">
    <location>
        <begin position="323"/>
        <end position="363"/>
    </location>
</feature>
<dbReference type="EMBL" id="BMXA01000003">
    <property type="protein sequence ID" value="GHA12195.1"/>
    <property type="molecule type" value="Genomic_DNA"/>
</dbReference>
<dbReference type="AlphaFoldDB" id="A0A918RU91"/>
<feature type="compositionally biased region" description="Polar residues" evidence="1">
    <location>
        <begin position="323"/>
        <end position="345"/>
    </location>
</feature>
<protein>
    <recommendedName>
        <fullName evidence="2">AAA+ ATPase domain-containing protein</fullName>
    </recommendedName>
</protein>
<dbReference type="GO" id="GO:0016887">
    <property type="term" value="F:ATP hydrolysis activity"/>
    <property type="evidence" value="ECO:0007669"/>
    <property type="project" value="InterPro"/>
</dbReference>
<dbReference type="PANTHER" id="PTHR35894">
    <property type="entry name" value="GENERAL SECRETION PATHWAY PROTEIN A-RELATED"/>
    <property type="match status" value="1"/>
</dbReference>
<dbReference type="RefSeq" id="WP_189401053.1">
    <property type="nucleotide sequence ID" value="NZ_BMXA01000003.1"/>
</dbReference>
<gene>
    <name evidence="3" type="ORF">GCM10008090_22590</name>
</gene>
<name>A0A918RU91_9GAMM</name>